<dbReference type="PANTHER" id="PTHR35525:SF3">
    <property type="entry name" value="BLL6575 PROTEIN"/>
    <property type="match status" value="1"/>
</dbReference>
<dbReference type="InterPro" id="IPR021005">
    <property type="entry name" value="Znf_CGNR"/>
</dbReference>
<keyword evidence="3" id="KW-1185">Reference proteome</keyword>
<dbReference type="Gene3D" id="1.10.3300.10">
    <property type="entry name" value="Jann2411-like domain"/>
    <property type="match status" value="1"/>
</dbReference>
<comment type="caution">
    <text evidence="2">The sequence shown here is derived from an EMBL/GenBank/DDBJ whole genome shotgun (WGS) entry which is preliminary data.</text>
</comment>
<organism evidence="2 3">
    <name type="scientific">Streptacidiphilus fuscans</name>
    <dbReference type="NCBI Taxonomy" id="2789292"/>
    <lineage>
        <taxon>Bacteria</taxon>
        <taxon>Bacillati</taxon>
        <taxon>Actinomycetota</taxon>
        <taxon>Actinomycetes</taxon>
        <taxon>Kitasatosporales</taxon>
        <taxon>Streptomycetaceae</taxon>
        <taxon>Streptacidiphilus</taxon>
    </lineage>
</organism>
<dbReference type="AlphaFoldDB" id="A0A931FFJ8"/>
<dbReference type="PANTHER" id="PTHR35525">
    <property type="entry name" value="BLL6575 PROTEIN"/>
    <property type="match status" value="1"/>
</dbReference>
<sequence>MGDAPEPLRLVQELVNTLDVDTGEDGLEAFLEELWGEFSGERAGEGFDAARVRVFRELLREAGMAHAGLDIPQGSLDSFTRQLTSASLVLAPRLDGAMELVPAPGLPATELLFAQVAAGIAAAGKDWLRLKACAAEDCRWLYYDRSPAGRGRWCSMAVCGSRAKMRTYRARGNVSAVS</sequence>
<accession>A0A931FFJ8</accession>
<dbReference type="Pfam" id="PF11706">
    <property type="entry name" value="zf-CGNR"/>
    <property type="match status" value="1"/>
</dbReference>
<dbReference type="Proteomes" id="UP000657385">
    <property type="component" value="Unassembled WGS sequence"/>
</dbReference>
<dbReference type="InterPro" id="IPR023286">
    <property type="entry name" value="ABATE_dom_sf"/>
</dbReference>
<evidence type="ECO:0000313" key="3">
    <source>
        <dbReference type="Proteomes" id="UP000657385"/>
    </source>
</evidence>
<gene>
    <name evidence="2" type="ORF">I2501_20215</name>
</gene>
<evidence type="ECO:0000313" key="2">
    <source>
        <dbReference type="EMBL" id="MBF9070355.1"/>
    </source>
</evidence>
<dbReference type="SUPFAM" id="SSF160904">
    <property type="entry name" value="Jann2411-like"/>
    <property type="match status" value="1"/>
</dbReference>
<name>A0A931FFJ8_9ACTN</name>
<dbReference type="RefSeq" id="WP_196195533.1">
    <property type="nucleotide sequence ID" value="NZ_JADPRT010000008.1"/>
</dbReference>
<reference evidence="2" key="1">
    <citation type="submission" date="2020-11" db="EMBL/GenBank/DDBJ databases">
        <title>Isolation and identification of active actinomycetes.</title>
        <authorList>
            <person name="Yu B."/>
        </authorList>
    </citation>
    <scope>NUCLEOTIDE SEQUENCE</scope>
    <source>
        <strain evidence="2">NEAU-YB345</strain>
    </source>
</reference>
<proteinExistence type="predicted"/>
<evidence type="ECO:0000259" key="1">
    <source>
        <dbReference type="Pfam" id="PF11706"/>
    </source>
</evidence>
<feature type="domain" description="Zinc finger CGNR" evidence="1">
    <location>
        <begin position="129"/>
        <end position="171"/>
    </location>
</feature>
<dbReference type="InterPro" id="IPR010852">
    <property type="entry name" value="ABATE"/>
</dbReference>
<protein>
    <submittedName>
        <fullName evidence="2">CGNR zinc finger domain-containing protein</fullName>
    </submittedName>
</protein>
<dbReference type="EMBL" id="JADPRT010000008">
    <property type="protein sequence ID" value="MBF9070355.1"/>
    <property type="molecule type" value="Genomic_DNA"/>
</dbReference>